<dbReference type="SUPFAM" id="SSF51735">
    <property type="entry name" value="NAD(P)-binding Rossmann-fold domains"/>
    <property type="match status" value="1"/>
</dbReference>
<dbReference type="Gene3D" id="3.40.50.720">
    <property type="entry name" value="NAD(P)-binding Rossmann-like Domain"/>
    <property type="match status" value="1"/>
</dbReference>
<reference evidence="8 9" key="1">
    <citation type="submission" date="2019-05" db="EMBL/GenBank/DDBJ databases">
        <title>Another draft genome of Portunus trituberculatus and its Hox gene families provides insights of decapod evolution.</title>
        <authorList>
            <person name="Jeong J.-H."/>
            <person name="Song I."/>
            <person name="Kim S."/>
            <person name="Choi T."/>
            <person name="Kim D."/>
            <person name="Ryu S."/>
            <person name="Kim W."/>
        </authorList>
    </citation>
    <scope>NUCLEOTIDE SEQUENCE [LARGE SCALE GENOMIC DNA]</scope>
    <source>
        <tissue evidence="8">Muscle</tissue>
    </source>
</reference>
<dbReference type="Proteomes" id="UP000324222">
    <property type="component" value="Unassembled WGS sequence"/>
</dbReference>
<dbReference type="PANTHER" id="PTHR10491:SF4">
    <property type="entry name" value="METHIONINE ADENOSYLTRANSFERASE 2 SUBUNIT BETA"/>
    <property type="match status" value="1"/>
</dbReference>
<dbReference type="InterPro" id="IPR005913">
    <property type="entry name" value="dTDP_dehydrorham_reduct"/>
</dbReference>
<comment type="subunit">
    <text evidence="6">Heterotrimer; composed of a catalytic MAT2A homodimer that binds one regulatory MAT2B chain. Heterohexamer; composed of a central, catalytic MAT2A homotetramer flanked on either side by a regulatory MAT2B chain. NADP binding increases the affinity for MAT2A.</text>
</comment>
<proteinExistence type="inferred from homology"/>
<gene>
    <name evidence="8" type="primary">MAT2B_0</name>
    <name evidence="8" type="ORF">E2C01_102771</name>
</gene>
<dbReference type="UniPathway" id="UPA00315">
    <property type="reaction ID" value="UER00080"/>
</dbReference>
<name>A0A5B7KJ51_PORTR</name>
<comment type="function">
    <text evidence="5">Regulatory subunit of S-adenosylmethionine synthetase 2, an enzyme that catalyzes the formation of S-adenosylmethionine from methionine and ATP. Regulates MAT2A catalytic activity by changing its kinetic properties, increasing its affinity for L-methionine. Can bind NADP (in vitro).</text>
</comment>
<dbReference type="GO" id="GO:0016740">
    <property type="term" value="F:transferase activity"/>
    <property type="evidence" value="ECO:0007669"/>
    <property type="project" value="UniProtKB-KW"/>
</dbReference>
<dbReference type="OrthoDB" id="6235964at2759"/>
<dbReference type="AlphaFoldDB" id="A0A5B7KJ51"/>
<dbReference type="GO" id="GO:0048269">
    <property type="term" value="C:methionine adenosyltransferase complex"/>
    <property type="evidence" value="ECO:0007669"/>
    <property type="project" value="TreeGrafter"/>
</dbReference>
<evidence type="ECO:0000313" key="9">
    <source>
        <dbReference type="Proteomes" id="UP000324222"/>
    </source>
</evidence>
<evidence type="ECO:0000256" key="6">
    <source>
        <dbReference type="ARBA" id="ARBA00046786"/>
    </source>
</evidence>
<evidence type="ECO:0000256" key="2">
    <source>
        <dbReference type="ARBA" id="ARBA00008656"/>
    </source>
</evidence>
<evidence type="ECO:0000256" key="3">
    <source>
        <dbReference type="ARBA" id="ARBA00021596"/>
    </source>
</evidence>
<keyword evidence="9" id="KW-1185">Reference proteome</keyword>
<dbReference type="Pfam" id="PF04321">
    <property type="entry name" value="RmlD_sub_bind"/>
    <property type="match status" value="1"/>
</dbReference>
<dbReference type="PANTHER" id="PTHR10491">
    <property type="entry name" value="DTDP-4-DEHYDRORHAMNOSE REDUCTASE"/>
    <property type="match status" value="1"/>
</dbReference>
<feature type="domain" description="RmlD-like substrate binding" evidence="7">
    <location>
        <begin position="40"/>
        <end position="92"/>
    </location>
</feature>
<evidence type="ECO:0000256" key="1">
    <source>
        <dbReference type="ARBA" id="ARBA00005224"/>
    </source>
</evidence>
<keyword evidence="8" id="KW-0808">Transferase</keyword>
<evidence type="ECO:0000313" key="8">
    <source>
        <dbReference type="EMBL" id="MPD06934.1"/>
    </source>
</evidence>
<dbReference type="InterPro" id="IPR029903">
    <property type="entry name" value="RmlD-like-bd"/>
</dbReference>
<evidence type="ECO:0000256" key="5">
    <source>
        <dbReference type="ARBA" id="ARBA00045998"/>
    </source>
</evidence>
<dbReference type="GO" id="GO:0048270">
    <property type="term" value="F:methionine adenosyltransferase regulator activity"/>
    <property type="evidence" value="ECO:0007669"/>
    <property type="project" value="TreeGrafter"/>
</dbReference>
<sequence length="109" mass="12197">MGSLTVPCSEVVKCDRRRNQLGSVMLVLLMMAGRPSREVSDQIKCKMIHISTDYVFDGTSPPYKVGDKCNPLSKYGLTKLESEEAVLAAAPGLLYLVFLHIMDFFSHYH</sequence>
<organism evidence="8 9">
    <name type="scientific">Portunus trituberculatus</name>
    <name type="common">Swimming crab</name>
    <name type="synonym">Neptunus trituberculatus</name>
    <dbReference type="NCBI Taxonomy" id="210409"/>
    <lineage>
        <taxon>Eukaryota</taxon>
        <taxon>Metazoa</taxon>
        <taxon>Ecdysozoa</taxon>
        <taxon>Arthropoda</taxon>
        <taxon>Crustacea</taxon>
        <taxon>Multicrustacea</taxon>
        <taxon>Malacostraca</taxon>
        <taxon>Eumalacostraca</taxon>
        <taxon>Eucarida</taxon>
        <taxon>Decapoda</taxon>
        <taxon>Pleocyemata</taxon>
        <taxon>Brachyura</taxon>
        <taxon>Eubrachyura</taxon>
        <taxon>Portunoidea</taxon>
        <taxon>Portunidae</taxon>
        <taxon>Portuninae</taxon>
        <taxon>Portunus</taxon>
    </lineage>
</organism>
<protein>
    <recommendedName>
        <fullName evidence="3">Methionine adenosyltransferase 2 subunit beta</fullName>
    </recommendedName>
    <alternativeName>
        <fullName evidence="4">Methionine adenosyltransferase II beta</fullName>
    </alternativeName>
</protein>
<evidence type="ECO:0000256" key="4">
    <source>
        <dbReference type="ARBA" id="ARBA00029977"/>
    </source>
</evidence>
<dbReference type="GO" id="GO:0006556">
    <property type="term" value="P:S-adenosylmethionine biosynthetic process"/>
    <property type="evidence" value="ECO:0007669"/>
    <property type="project" value="UniProtKB-UniPathway"/>
</dbReference>
<accession>A0A5B7KJ51</accession>
<dbReference type="EMBL" id="VSRR010153757">
    <property type="protein sequence ID" value="MPD06934.1"/>
    <property type="molecule type" value="Genomic_DNA"/>
</dbReference>
<evidence type="ECO:0000259" key="7">
    <source>
        <dbReference type="Pfam" id="PF04321"/>
    </source>
</evidence>
<comment type="similarity">
    <text evidence="2">Belongs to the dTDP-4-dehydrorhamnose reductase family. MAT2B subfamily.</text>
</comment>
<dbReference type="InterPro" id="IPR036291">
    <property type="entry name" value="NAD(P)-bd_dom_sf"/>
</dbReference>
<comment type="pathway">
    <text evidence="1">Amino-acid biosynthesis; S-adenosyl-L-methionine biosynthesis; S-adenosyl-L-methionine from L-methionine: step 1/1.</text>
</comment>
<comment type="caution">
    <text evidence="8">The sequence shown here is derived from an EMBL/GenBank/DDBJ whole genome shotgun (WGS) entry which is preliminary data.</text>
</comment>